<evidence type="ECO:0000313" key="1">
    <source>
        <dbReference type="EMBL" id="GKH02013.1"/>
    </source>
</evidence>
<name>A0AA37JJ38_9FIRM</name>
<sequence length="60" mass="7248">MYTTVFKNFVSCYQYMETCRQNNPLTMQVLALRKYTDTLVFHSVLDGMFRLRLLMQDEDQ</sequence>
<accession>A0AA37JJ38</accession>
<dbReference type="EMBL" id="BQNJ01000001">
    <property type="protein sequence ID" value="GKH02013.1"/>
    <property type="molecule type" value="Genomic_DNA"/>
</dbReference>
<dbReference type="RefSeq" id="WP_039891885.1">
    <property type="nucleotide sequence ID" value="NZ_BQNJ01000001.1"/>
</dbReference>
<dbReference type="Proteomes" id="UP001055091">
    <property type="component" value="Unassembled WGS sequence"/>
</dbReference>
<gene>
    <name evidence="1" type="ORF">CE91St55_39940</name>
</gene>
<protein>
    <submittedName>
        <fullName evidence="1">Uncharacterized protein</fullName>
    </submittedName>
</protein>
<comment type="caution">
    <text evidence="1">The sequence shown here is derived from an EMBL/GenBank/DDBJ whole genome shotgun (WGS) entry which is preliminary data.</text>
</comment>
<dbReference type="AlphaFoldDB" id="A0AA37JJ38"/>
<reference evidence="1" key="1">
    <citation type="submission" date="2022-01" db="EMBL/GenBank/DDBJ databases">
        <title>Novel bile acid biosynthetic pathways are enriched in the microbiome of centenarians.</title>
        <authorList>
            <person name="Sato Y."/>
            <person name="Atarashi K."/>
            <person name="Plichta R.D."/>
            <person name="Arai Y."/>
            <person name="Sasajima S."/>
            <person name="Kearney M.S."/>
            <person name="Suda W."/>
            <person name="Takeshita K."/>
            <person name="Sasaki T."/>
            <person name="Okamoto S."/>
            <person name="Skelly N.A."/>
            <person name="Okamura Y."/>
            <person name="Vlamakis H."/>
            <person name="Li Y."/>
            <person name="Tanoue T."/>
            <person name="Takei H."/>
            <person name="Nittono H."/>
            <person name="Narushima S."/>
            <person name="Irie J."/>
            <person name="Itoh H."/>
            <person name="Moriya K."/>
            <person name="Sugiura Y."/>
            <person name="Suematsu M."/>
            <person name="Moritoki N."/>
            <person name="Shibata S."/>
            <person name="Littman R.D."/>
            <person name="Fischbach A.M."/>
            <person name="Uwamino Y."/>
            <person name="Inoue T."/>
            <person name="Honda A."/>
            <person name="Hattori M."/>
            <person name="Murai T."/>
            <person name="Xavier J.R."/>
            <person name="Hirose N."/>
            <person name="Honda K."/>
        </authorList>
    </citation>
    <scope>NUCLEOTIDE SEQUENCE</scope>
    <source>
        <strain evidence="1">CE91-St55</strain>
    </source>
</reference>
<evidence type="ECO:0000313" key="2">
    <source>
        <dbReference type="Proteomes" id="UP001055091"/>
    </source>
</evidence>
<organism evidence="1 2">
    <name type="scientific">Hungatella hathewayi</name>
    <dbReference type="NCBI Taxonomy" id="154046"/>
    <lineage>
        <taxon>Bacteria</taxon>
        <taxon>Bacillati</taxon>
        <taxon>Bacillota</taxon>
        <taxon>Clostridia</taxon>
        <taxon>Lachnospirales</taxon>
        <taxon>Lachnospiraceae</taxon>
        <taxon>Hungatella</taxon>
    </lineage>
</organism>
<proteinExistence type="predicted"/>